<comment type="caution">
    <text evidence="2">The sequence shown here is derived from an EMBL/GenBank/DDBJ whole genome shotgun (WGS) entry which is preliminary data.</text>
</comment>
<reference evidence="2 3" key="1">
    <citation type="submission" date="2024-05" db="EMBL/GenBank/DDBJ databases">
        <title>Genome sequencing and assembly of Indian major carp, Cirrhinus mrigala (Hamilton, 1822).</title>
        <authorList>
            <person name="Mohindra V."/>
            <person name="Chowdhury L.M."/>
            <person name="Lal K."/>
            <person name="Jena J.K."/>
        </authorList>
    </citation>
    <scope>NUCLEOTIDE SEQUENCE [LARGE SCALE GENOMIC DNA]</scope>
    <source>
        <strain evidence="2">CM1030</strain>
        <tissue evidence="2">Blood</tissue>
    </source>
</reference>
<feature type="non-terminal residue" evidence="2">
    <location>
        <position position="1"/>
    </location>
</feature>
<protein>
    <submittedName>
        <fullName evidence="2">Uncharacterized protein</fullName>
    </submittedName>
</protein>
<gene>
    <name evidence="2" type="ORF">M9458_031171</name>
</gene>
<organism evidence="2 3">
    <name type="scientific">Cirrhinus mrigala</name>
    <name type="common">Mrigala</name>
    <dbReference type="NCBI Taxonomy" id="683832"/>
    <lineage>
        <taxon>Eukaryota</taxon>
        <taxon>Metazoa</taxon>
        <taxon>Chordata</taxon>
        <taxon>Craniata</taxon>
        <taxon>Vertebrata</taxon>
        <taxon>Euteleostomi</taxon>
        <taxon>Actinopterygii</taxon>
        <taxon>Neopterygii</taxon>
        <taxon>Teleostei</taxon>
        <taxon>Ostariophysi</taxon>
        <taxon>Cypriniformes</taxon>
        <taxon>Cyprinidae</taxon>
        <taxon>Labeoninae</taxon>
        <taxon>Labeonini</taxon>
        <taxon>Cirrhinus</taxon>
    </lineage>
</organism>
<dbReference type="EMBL" id="JAMKFB020000015">
    <property type="protein sequence ID" value="KAL0175203.1"/>
    <property type="molecule type" value="Genomic_DNA"/>
</dbReference>
<dbReference type="Proteomes" id="UP001529510">
    <property type="component" value="Unassembled WGS sequence"/>
</dbReference>
<evidence type="ECO:0000313" key="3">
    <source>
        <dbReference type="Proteomes" id="UP001529510"/>
    </source>
</evidence>
<evidence type="ECO:0000313" key="2">
    <source>
        <dbReference type="EMBL" id="KAL0175203.1"/>
    </source>
</evidence>
<sequence length="65" mass="7206">DVRSIVGVLVCLSFGQCTIIPEFRATDRIYPIFHPQPTRYPGSASVPPAPETEARKETEATVDFQ</sequence>
<name>A0ABD0PPF2_CIRMR</name>
<accession>A0ABD0PPF2</accession>
<dbReference type="AlphaFoldDB" id="A0ABD0PPF2"/>
<feature type="region of interest" description="Disordered" evidence="1">
    <location>
        <begin position="39"/>
        <end position="65"/>
    </location>
</feature>
<keyword evidence="3" id="KW-1185">Reference proteome</keyword>
<evidence type="ECO:0000256" key="1">
    <source>
        <dbReference type="SAM" id="MobiDB-lite"/>
    </source>
</evidence>
<proteinExistence type="predicted"/>
<feature type="non-terminal residue" evidence="2">
    <location>
        <position position="65"/>
    </location>
</feature>